<dbReference type="Pfam" id="PF01136">
    <property type="entry name" value="Peptidase_U32"/>
    <property type="match status" value="1"/>
</dbReference>
<dbReference type="OrthoDB" id="9807498at2"/>
<organism evidence="1 2">
    <name type="scientific">Dethiosulfatarculus sandiegensis</name>
    <dbReference type="NCBI Taxonomy" id="1429043"/>
    <lineage>
        <taxon>Bacteria</taxon>
        <taxon>Pseudomonadati</taxon>
        <taxon>Thermodesulfobacteriota</taxon>
        <taxon>Desulfarculia</taxon>
        <taxon>Desulfarculales</taxon>
        <taxon>Desulfarculaceae</taxon>
        <taxon>Dethiosulfatarculus</taxon>
    </lineage>
</organism>
<dbReference type="Proteomes" id="UP000032233">
    <property type="component" value="Unassembled WGS sequence"/>
</dbReference>
<dbReference type="InParanoid" id="A0A0D2GLT0"/>
<evidence type="ECO:0000313" key="1">
    <source>
        <dbReference type="EMBL" id="KIX15647.1"/>
    </source>
</evidence>
<dbReference type="FunCoup" id="A0A0D2GLT0">
    <property type="interactions" value="162"/>
</dbReference>
<comment type="caution">
    <text evidence="1">The sequence shown here is derived from an EMBL/GenBank/DDBJ whole genome shotgun (WGS) entry which is preliminary data.</text>
</comment>
<sequence length="664" mass="73731">MQKKPEILAPAGDVRSMLAAYAAGADAVYLGLKHFSARMEADNFALPVLARLVEVAHSQGRRVYVALNSLFKPADLSSAGRLIAKLERDVKPDSLICQDLGAVELAKQAGFQGEVYLSTLANLTHAKAMEAAADLGVNRVILPRELDLNEVRSLSKACPDSLSFEIFIHGALCYCVSGRCYWSSYMGGKSGLRGRCVQPCRRVYGQKGKTARFFSCRDLATDTMVKELMSIPKVVSWKIEGRKKGPHYVYHVVKAYRLLRDNPSDQKAVKEASGLLAHALGRPRTKAMYLPTQPQAPAQPGAHTSSGLFVGQVEKLGRKGKSPAFALKPRVKLFPGDFLRVGNEDEPWHFTHRVTDKTFSGKYALLTVTGSRAPKPGTPVFLIDRRDPEIKKKIKEWENKLEQCHAPEQKGINFKVQMPAPAAPGKPGGMLLARNLSRPRRGGQKGAPVGNITALWLNPGVARTTPKALYGRLFWWLPPVIWPDEEQAWQELITFTLRKGGKRFVLGSPWQIKFFNDAQVELIAGPFCNASNAAALQVLKNMGFKRAVVSPELSGKDMLSLVRQSPLPLGVVIKGYWPMGISRFPVEGIKAAEPFTSPKNEVFWSKKYGENNWIYPGWSLDISQYSDELQRAGYELFITMNESLPRNLPQETRSSEFNWNLTLL</sequence>
<reference evidence="1 2" key="1">
    <citation type="submission" date="2013-11" db="EMBL/GenBank/DDBJ databases">
        <title>Metagenomic analysis of a methanogenic consortium involved in long chain n-alkane degradation.</title>
        <authorList>
            <person name="Davidova I.A."/>
            <person name="Callaghan A.V."/>
            <person name="Wawrik B."/>
            <person name="Pruitt S."/>
            <person name="Marks C."/>
            <person name="Duncan K.E."/>
            <person name="Suflita J.M."/>
        </authorList>
    </citation>
    <scope>NUCLEOTIDE SEQUENCE [LARGE SCALE GENOMIC DNA]</scope>
    <source>
        <strain evidence="1 2">SPR</strain>
    </source>
</reference>
<gene>
    <name evidence="1" type="ORF">X474_03135</name>
</gene>
<dbReference type="PATRIC" id="fig|1429043.3.peg.656"/>
<name>A0A0D2GLT0_9BACT</name>
<dbReference type="PANTHER" id="PTHR30217:SF10">
    <property type="entry name" value="23S RRNA 5-HYDROXYCYTIDINE C2501 SYNTHASE"/>
    <property type="match status" value="1"/>
</dbReference>
<accession>A0A0D2GLT0</accession>
<dbReference type="EMBL" id="AZAC01000002">
    <property type="protein sequence ID" value="KIX15647.1"/>
    <property type="molecule type" value="Genomic_DNA"/>
</dbReference>
<proteinExistence type="predicted"/>
<dbReference type="STRING" id="1429043.X474_03135"/>
<dbReference type="AlphaFoldDB" id="A0A0D2GLT0"/>
<dbReference type="PANTHER" id="PTHR30217">
    <property type="entry name" value="PEPTIDASE U32 FAMILY"/>
    <property type="match status" value="1"/>
</dbReference>
<evidence type="ECO:0000313" key="2">
    <source>
        <dbReference type="Proteomes" id="UP000032233"/>
    </source>
</evidence>
<keyword evidence="2" id="KW-1185">Reference proteome</keyword>
<protein>
    <submittedName>
        <fullName evidence="1">Peptidase U32</fullName>
    </submittedName>
</protein>
<dbReference type="InterPro" id="IPR001539">
    <property type="entry name" value="Peptidase_U32"/>
</dbReference>
<dbReference type="RefSeq" id="WP_044346589.1">
    <property type="nucleotide sequence ID" value="NZ_AZAC01000002.1"/>
</dbReference>
<dbReference type="InterPro" id="IPR051454">
    <property type="entry name" value="RNA/ubiquinone_mod_enzymes"/>
</dbReference>